<accession>A0A4U7J7D9</accession>
<sequence length="188" mass="21831">MVKLSSKKSTIICVVMAIFLLISIINSVYLNMQNQKLKKEDVRQMYAEWYEVRRLSEVVDKYINSGGNDGKKYALFVNHICYHFGSAVSVSELKVNMHNLLTLSYDPLFSNLANVEETLNREKATELLKSMNSDLLTISKNIMEINEEEKEELLDRSSSKYNDVNARVKDLSNKYNKLVDDYFRTYTK</sequence>
<dbReference type="Proteomes" id="UP000306409">
    <property type="component" value="Chromosome"/>
</dbReference>
<organism evidence="1 2">
    <name type="scientific">Ruminiclostridium herbifermentans</name>
    <dbReference type="NCBI Taxonomy" id="2488810"/>
    <lineage>
        <taxon>Bacteria</taxon>
        <taxon>Bacillati</taxon>
        <taxon>Bacillota</taxon>
        <taxon>Clostridia</taxon>
        <taxon>Eubacteriales</taxon>
        <taxon>Oscillospiraceae</taxon>
        <taxon>Ruminiclostridium</taxon>
    </lineage>
</organism>
<dbReference type="RefSeq" id="WP_137698987.1">
    <property type="nucleotide sequence ID" value="NZ_CP061336.1"/>
</dbReference>
<dbReference type="OrthoDB" id="1740776at2"/>
<dbReference type="AlphaFoldDB" id="A0A4U7J7D9"/>
<gene>
    <name evidence="1" type="ORF">EHE19_016870</name>
</gene>
<evidence type="ECO:0000313" key="2">
    <source>
        <dbReference type="Proteomes" id="UP000306409"/>
    </source>
</evidence>
<proteinExistence type="predicted"/>
<evidence type="ECO:0000313" key="1">
    <source>
        <dbReference type="EMBL" id="QNU66510.1"/>
    </source>
</evidence>
<dbReference type="EMBL" id="CP061336">
    <property type="protein sequence ID" value="QNU66510.1"/>
    <property type="molecule type" value="Genomic_DNA"/>
</dbReference>
<name>A0A4U7J7D9_9FIRM</name>
<protein>
    <submittedName>
        <fullName evidence="1">Uncharacterized protein</fullName>
    </submittedName>
</protein>
<keyword evidence="2" id="KW-1185">Reference proteome</keyword>
<dbReference type="KEGG" id="rher:EHE19_016870"/>
<reference evidence="1 2" key="1">
    <citation type="submission" date="2020-09" db="EMBL/GenBank/DDBJ databases">
        <title>Characterization and genome sequencing of Ruminiclostridium sp. nov. MA18.</title>
        <authorList>
            <person name="Rettenmaier R."/>
            <person name="Kowollik M.-L."/>
            <person name="Liebl W."/>
            <person name="Zverlov V."/>
        </authorList>
    </citation>
    <scope>NUCLEOTIDE SEQUENCE [LARGE SCALE GENOMIC DNA]</scope>
    <source>
        <strain evidence="1 2">MA18</strain>
    </source>
</reference>